<sequence>MKHIHDGYRGLSLFFGLNADRFLSVLMVGFALLMATYFAALM</sequence>
<gene>
    <name evidence="2" type="ORF">THS5294_00298</name>
</gene>
<dbReference type="Proteomes" id="UP000051298">
    <property type="component" value="Unassembled WGS sequence"/>
</dbReference>
<dbReference type="EMBL" id="CYRX01000008">
    <property type="protein sequence ID" value="CUH59018.1"/>
    <property type="molecule type" value="Genomic_DNA"/>
</dbReference>
<keyword evidence="1" id="KW-1133">Transmembrane helix</keyword>
<name>A0A0N7LSW3_9RHOB</name>
<evidence type="ECO:0000256" key="1">
    <source>
        <dbReference type="SAM" id="Phobius"/>
    </source>
</evidence>
<reference evidence="2 3" key="1">
    <citation type="submission" date="2015-09" db="EMBL/GenBank/DDBJ databases">
        <authorList>
            <consortium name="Swine Surveillance"/>
        </authorList>
    </citation>
    <scope>NUCLEOTIDE SEQUENCE [LARGE SCALE GENOMIC DNA]</scope>
    <source>
        <strain evidence="2 3">CECT 5294</strain>
    </source>
</reference>
<keyword evidence="1" id="KW-0812">Transmembrane</keyword>
<feature type="transmembrane region" description="Helical" evidence="1">
    <location>
        <begin position="21"/>
        <end position="40"/>
    </location>
</feature>
<accession>A0A0N7LSW3</accession>
<keyword evidence="1" id="KW-0472">Membrane</keyword>
<evidence type="ECO:0000313" key="3">
    <source>
        <dbReference type="Proteomes" id="UP000051298"/>
    </source>
</evidence>
<protein>
    <submittedName>
        <fullName evidence="2">Uncharacterized protein</fullName>
    </submittedName>
</protein>
<proteinExistence type="predicted"/>
<organism evidence="2 3">
    <name type="scientific">Thalassobacter stenotrophicus</name>
    <dbReference type="NCBI Taxonomy" id="266809"/>
    <lineage>
        <taxon>Bacteria</taxon>
        <taxon>Pseudomonadati</taxon>
        <taxon>Pseudomonadota</taxon>
        <taxon>Alphaproteobacteria</taxon>
        <taxon>Rhodobacterales</taxon>
        <taxon>Roseobacteraceae</taxon>
        <taxon>Thalassobacter</taxon>
    </lineage>
</organism>
<dbReference type="AlphaFoldDB" id="A0A0N7LSW3"/>
<dbReference type="RefSeq" id="WP_268873740.1">
    <property type="nucleotide sequence ID" value="NZ_CYRX01000008.1"/>
</dbReference>
<evidence type="ECO:0000313" key="2">
    <source>
        <dbReference type="EMBL" id="CUH59018.1"/>
    </source>
</evidence>